<accession>U4LCC5</accession>
<evidence type="ECO:0000256" key="2">
    <source>
        <dbReference type="ARBA" id="ARBA00022574"/>
    </source>
</evidence>
<protein>
    <submittedName>
        <fullName evidence="6">Similar to UBP9-binding protein bun107 acc. no. Q09731</fullName>
    </submittedName>
</protein>
<dbReference type="InterPro" id="IPR051246">
    <property type="entry name" value="WDR48"/>
</dbReference>
<dbReference type="PROSITE" id="PS00678">
    <property type="entry name" value="WD_REPEATS_1"/>
    <property type="match status" value="2"/>
</dbReference>
<feature type="compositionally biased region" description="Gly residues" evidence="5">
    <location>
        <begin position="749"/>
        <end position="762"/>
    </location>
</feature>
<dbReference type="PROSITE" id="PS50082">
    <property type="entry name" value="WD_REPEATS_2"/>
    <property type="match status" value="4"/>
</dbReference>
<feature type="region of interest" description="Disordered" evidence="5">
    <location>
        <begin position="358"/>
        <end position="390"/>
    </location>
</feature>
<feature type="region of interest" description="Disordered" evidence="5">
    <location>
        <begin position="737"/>
        <end position="769"/>
    </location>
</feature>
<dbReference type="CDD" id="cd00200">
    <property type="entry name" value="WD40"/>
    <property type="match status" value="1"/>
</dbReference>
<evidence type="ECO:0000313" key="6">
    <source>
        <dbReference type="EMBL" id="CCX29744.1"/>
    </source>
</evidence>
<dbReference type="PROSITE" id="PS50294">
    <property type="entry name" value="WD_REPEATS_REGION"/>
    <property type="match status" value="1"/>
</dbReference>
<dbReference type="EMBL" id="HF935354">
    <property type="protein sequence ID" value="CCX29744.1"/>
    <property type="molecule type" value="Genomic_DNA"/>
</dbReference>
<reference evidence="6 7" key="1">
    <citation type="journal article" date="2013" name="PLoS Genet.">
        <title>The genome and development-dependent transcriptomes of Pyronema confluens: a window into fungal evolution.</title>
        <authorList>
            <person name="Traeger S."/>
            <person name="Altegoer F."/>
            <person name="Freitag M."/>
            <person name="Gabaldon T."/>
            <person name="Kempken F."/>
            <person name="Kumar A."/>
            <person name="Marcet-Houben M."/>
            <person name="Poggeler S."/>
            <person name="Stajich J.E."/>
            <person name="Nowrousian M."/>
        </authorList>
    </citation>
    <scope>NUCLEOTIDE SEQUENCE [LARGE SCALE GENOMIC DNA]</scope>
    <source>
        <strain evidence="7">CBS 100304</strain>
        <tissue evidence="6">Vegetative mycelium</tissue>
    </source>
</reference>
<dbReference type="InterPro" id="IPR020472">
    <property type="entry name" value="WD40_PAC1"/>
</dbReference>
<name>U4LCC5_PYROM</name>
<organism evidence="6 7">
    <name type="scientific">Pyronema omphalodes (strain CBS 100304)</name>
    <name type="common">Pyronema confluens</name>
    <dbReference type="NCBI Taxonomy" id="1076935"/>
    <lineage>
        <taxon>Eukaryota</taxon>
        <taxon>Fungi</taxon>
        <taxon>Dikarya</taxon>
        <taxon>Ascomycota</taxon>
        <taxon>Pezizomycotina</taxon>
        <taxon>Pezizomycetes</taxon>
        <taxon>Pezizales</taxon>
        <taxon>Pyronemataceae</taxon>
        <taxon>Pyronema</taxon>
    </lineage>
</organism>
<keyword evidence="7" id="KW-1185">Reference proteome</keyword>
<dbReference type="PRINTS" id="PR00320">
    <property type="entry name" value="GPROTEINBRPT"/>
</dbReference>
<dbReference type="InterPro" id="IPR001680">
    <property type="entry name" value="WD40_rpt"/>
</dbReference>
<dbReference type="STRING" id="1076935.U4LCC5"/>
<dbReference type="OMA" id="PMWLGDV"/>
<dbReference type="InterPro" id="IPR021772">
    <property type="entry name" value="WDR48/Bun107"/>
</dbReference>
<dbReference type="GO" id="GO:0043130">
    <property type="term" value="F:ubiquitin binding"/>
    <property type="evidence" value="ECO:0007669"/>
    <property type="project" value="TreeGrafter"/>
</dbReference>
<dbReference type="InterPro" id="IPR019775">
    <property type="entry name" value="WD40_repeat_CS"/>
</dbReference>
<dbReference type="eggNOG" id="KOG0308">
    <property type="taxonomic scope" value="Eukaryota"/>
</dbReference>
<feature type="region of interest" description="Disordered" evidence="5">
    <location>
        <begin position="651"/>
        <end position="707"/>
    </location>
</feature>
<evidence type="ECO:0000256" key="4">
    <source>
        <dbReference type="PROSITE-ProRule" id="PRU00221"/>
    </source>
</evidence>
<evidence type="ECO:0000256" key="5">
    <source>
        <dbReference type="SAM" id="MobiDB-lite"/>
    </source>
</evidence>
<dbReference type="OrthoDB" id="2421129at2759"/>
<dbReference type="InterPro" id="IPR036322">
    <property type="entry name" value="WD40_repeat_dom_sf"/>
</dbReference>
<dbReference type="Proteomes" id="UP000018144">
    <property type="component" value="Unassembled WGS sequence"/>
</dbReference>
<dbReference type="SUPFAM" id="SSF50978">
    <property type="entry name" value="WD40 repeat-like"/>
    <property type="match status" value="1"/>
</dbReference>
<dbReference type="PANTHER" id="PTHR19862">
    <property type="entry name" value="WD REPEAT-CONTAINING PROTEIN 48"/>
    <property type="match status" value="1"/>
</dbReference>
<keyword evidence="3" id="KW-0677">Repeat</keyword>
<comment type="similarity">
    <text evidence="1">Belongs to the WD repeat WDR48 family.</text>
</comment>
<feature type="repeat" description="WD" evidence="4">
    <location>
        <begin position="216"/>
        <end position="257"/>
    </location>
</feature>
<evidence type="ECO:0000256" key="1">
    <source>
        <dbReference type="ARBA" id="ARBA00006917"/>
    </source>
</evidence>
<dbReference type="PANTHER" id="PTHR19862:SF14">
    <property type="entry name" value="WD REPEAT-CONTAINING PROTEIN 48"/>
    <property type="match status" value="1"/>
</dbReference>
<feature type="compositionally biased region" description="Low complexity" evidence="5">
    <location>
        <begin position="375"/>
        <end position="388"/>
    </location>
</feature>
<feature type="repeat" description="WD" evidence="4">
    <location>
        <begin position="174"/>
        <end position="215"/>
    </location>
</feature>
<proteinExistence type="inferred from homology"/>
<feature type="repeat" description="WD" evidence="4">
    <location>
        <begin position="80"/>
        <end position="111"/>
    </location>
</feature>
<dbReference type="Gene3D" id="2.130.10.10">
    <property type="entry name" value="YVTN repeat-like/Quinoprotein amine dehydrogenase"/>
    <property type="match status" value="2"/>
</dbReference>
<dbReference type="Pfam" id="PF00400">
    <property type="entry name" value="WD40"/>
    <property type="match status" value="4"/>
</dbReference>
<gene>
    <name evidence="6" type="ORF">PCON_07070</name>
</gene>
<feature type="repeat" description="WD" evidence="4">
    <location>
        <begin position="122"/>
        <end position="164"/>
    </location>
</feature>
<dbReference type="AlphaFoldDB" id="U4LCC5"/>
<evidence type="ECO:0000313" key="7">
    <source>
        <dbReference type="Proteomes" id="UP000018144"/>
    </source>
</evidence>
<dbReference type="SMART" id="SM00320">
    <property type="entry name" value="WD40"/>
    <property type="match status" value="6"/>
</dbReference>
<sequence>MATTTRKSRQSISYVLPLENSSGGHRLGVNSLAVDPRGILYSAGRDGLICSWDIGADLSNPKAHGDGRPTLPPTTFREEIQAHNHWINDIALCYSNEAVVSCSSDLKVKLWRPQSTQGSYLIGHHTDYVKCLAAPSVHSDWVASAGLDRTVRVWDLNTASEKLKMNVKVEDDKTSQSNLSIYSLAVGMEGSIIASGGPEKVVRLWDARSGEKIGKFIGHTDNIRSILVSEQNGIVVTASTDKTIKFWSIPQNRCLQTLSMHNESVWSLYSDHPTLDIFYSSDRSGMVVKTDIRNVTDLGDDHSVNNEGLCLNIAQDNEAINKVMPCGGYIWTASASSGIKRWLDVDTDAELVFPETPKADRRPRVTSSASTRPRGFTASSAGGASFTAHSRPTIPRTALMRMIERSTRSSNVRDPDAVTVYSVTSGRQHSVAETLMETEEAPIVPFNERPQETTTGARGLLKHHVLNDRRRCLTVDTEGEVEMWDLITCIPIKNFGKRHLDDVVMEVNTLDQISNWSTVNCQTGRLAVLLEENSCFDSEQYWDEAGIPEHIEVPADQRINFGKWVLRYMFGNFLDEQIRRDATYRKTLEVSRQERERLKISLPPPPSTMVDMASPLTTPTAKTPLGGRYGLFPQTPGLGIGIATPMPLMSPWDDADRSSAGRSSGDYFSHAAAGPSERPSSRGRVSGDDSAPSEPAQEKPTGIFGNLKWGGFGGKKLGRSASTDMGAPVNKGVPIAGIPDSSLDIPHSGGIGSGASGSGTGAAGTDDEEKNKDFYAETIAGVLVRLRTQYDAITTSVITSNLTPSLPGETPFLRLPRGMNIFINDDQPGFAHAVDIWSTTVGGCGDKESADELERIAPSWLGELLLHNRCPLKETVKVAFILMPWQEGDGGDVKGNKYTIMPTLMTENGSDTKPARLNANRMLRAKKIRGYVVEHLPQGYGQGEPDLEELVELVCNGTVIPPTVTLATIKHYVWKNSNSDVALLYRRRVPPPTPTDG</sequence>
<keyword evidence="2 4" id="KW-0853">WD repeat</keyword>
<dbReference type="GO" id="GO:0000724">
    <property type="term" value="P:double-strand break repair via homologous recombination"/>
    <property type="evidence" value="ECO:0007669"/>
    <property type="project" value="TreeGrafter"/>
</dbReference>
<evidence type="ECO:0000256" key="3">
    <source>
        <dbReference type="ARBA" id="ARBA00022737"/>
    </source>
</evidence>
<dbReference type="InterPro" id="IPR015943">
    <property type="entry name" value="WD40/YVTN_repeat-like_dom_sf"/>
</dbReference>
<dbReference type="Pfam" id="PF11816">
    <property type="entry name" value="DUF3337"/>
    <property type="match status" value="1"/>
</dbReference>